<name>K0KTR4_WICCF</name>
<feature type="region of interest" description="Disordered" evidence="1">
    <location>
        <begin position="280"/>
        <end position="395"/>
    </location>
</feature>
<comment type="caution">
    <text evidence="2">The sequence shown here is derived from an EMBL/GenBank/DDBJ whole genome shotgun (WGS) entry which is preliminary data.</text>
</comment>
<feature type="compositionally biased region" description="Basic and acidic residues" evidence="1">
    <location>
        <begin position="230"/>
        <end position="247"/>
    </location>
</feature>
<feature type="compositionally biased region" description="Low complexity" evidence="1">
    <location>
        <begin position="135"/>
        <end position="147"/>
    </location>
</feature>
<accession>K0KTR4</accession>
<sequence length="395" mass="42494">MVEEVNNNSASSHFSSITVSPPLSEEKFPPKNPSIDSNSSATSSVSTASKNSSTSTDQAYQSDVSNRSKSSSTSSNSTNTNTRPQRSRSIQQNDSAIPGRGRQYINIPNTSHQHNGRSPLRSSQDNTAKLNATRAGAAAAGSSSQSSLYNQSQRRGSIASVSDSIDFSTSSGNPYTLTGNSSSVSTLNNHGTRGSIGHSSASSPKNSFSSNFSSGGPLSDNSSGSLSQRRYSDNSYRRPSTEEVFDQMEREQDSIVLRLTKEIQYLKEENRSLRQTINQLSANSGRSSSRSQSRSQSRSSIDSRRRRNSTVFPDDDLMSVSSNSISNTPRSSNYSSLPQSNTSSRKPSINFIAGGSTNSYDASKYPSLTGPHYESLRSNTSTINIPNGSDVEDQE</sequence>
<dbReference type="STRING" id="1206466.K0KTR4"/>
<feature type="compositionally biased region" description="Low complexity" evidence="1">
    <location>
        <begin position="37"/>
        <end position="56"/>
    </location>
</feature>
<evidence type="ECO:0000313" key="2">
    <source>
        <dbReference type="EMBL" id="CCH46571.1"/>
    </source>
</evidence>
<dbReference type="InParanoid" id="K0KTR4"/>
<feature type="compositionally biased region" description="Low complexity" evidence="1">
    <location>
        <begin position="65"/>
        <end position="89"/>
    </location>
</feature>
<feature type="compositionally biased region" description="Polar residues" evidence="1">
    <location>
        <begin position="120"/>
        <end position="130"/>
    </location>
</feature>
<dbReference type="EMBL" id="CAIF01000253">
    <property type="protein sequence ID" value="CCH46571.1"/>
    <property type="molecule type" value="Genomic_DNA"/>
</dbReference>
<feature type="compositionally biased region" description="Low complexity" evidence="1">
    <location>
        <begin position="199"/>
        <end position="219"/>
    </location>
</feature>
<feature type="region of interest" description="Disordered" evidence="1">
    <location>
        <begin position="173"/>
        <end position="247"/>
    </location>
</feature>
<dbReference type="HOGENOM" id="CLU_698688_0_0_1"/>
<keyword evidence="3" id="KW-1185">Reference proteome</keyword>
<proteinExistence type="predicted"/>
<feature type="compositionally biased region" description="Low complexity" evidence="1">
    <location>
        <begin position="280"/>
        <end position="300"/>
    </location>
</feature>
<feature type="compositionally biased region" description="Polar residues" evidence="1">
    <location>
        <begin position="173"/>
        <end position="192"/>
    </location>
</feature>
<feature type="compositionally biased region" description="Polar residues" evidence="1">
    <location>
        <begin position="334"/>
        <end position="347"/>
    </location>
</feature>
<feature type="compositionally biased region" description="Polar residues" evidence="1">
    <location>
        <begin position="1"/>
        <end position="21"/>
    </location>
</feature>
<dbReference type="Proteomes" id="UP000009328">
    <property type="component" value="Unassembled WGS sequence"/>
</dbReference>
<feature type="compositionally biased region" description="Polar residues" evidence="1">
    <location>
        <begin position="376"/>
        <end position="387"/>
    </location>
</feature>
<protein>
    <submittedName>
        <fullName evidence="2">EF-hand calcium-binding domain-containing protein</fullName>
    </submittedName>
</protein>
<organism evidence="2 3">
    <name type="scientific">Wickerhamomyces ciferrii (strain ATCC 14091 / BCRC 22168 / CBS 111 / JCM 3599 / NBRC 0793 / NRRL Y-1031 F-60-10)</name>
    <name type="common">Yeast</name>
    <name type="synonym">Pichia ciferrii</name>
    <dbReference type="NCBI Taxonomy" id="1206466"/>
    <lineage>
        <taxon>Eukaryota</taxon>
        <taxon>Fungi</taxon>
        <taxon>Dikarya</taxon>
        <taxon>Ascomycota</taxon>
        <taxon>Saccharomycotina</taxon>
        <taxon>Saccharomycetes</taxon>
        <taxon>Phaffomycetales</taxon>
        <taxon>Wickerhamomycetaceae</taxon>
        <taxon>Wickerhamomyces</taxon>
    </lineage>
</organism>
<evidence type="ECO:0000313" key="3">
    <source>
        <dbReference type="Proteomes" id="UP000009328"/>
    </source>
</evidence>
<feature type="region of interest" description="Disordered" evidence="1">
    <location>
        <begin position="1"/>
        <end position="155"/>
    </location>
</feature>
<gene>
    <name evidence="2" type="ORF">BN7_6164</name>
</gene>
<feature type="compositionally biased region" description="Polar residues" evidence="1">
    <location>
        <begin position="220"/>
        <end position="229"/>
    </location>
</feature>
<dbReference type="eggNOG" id="ENOG502SBUT">
    <property type="taxonomic scope" value="Eukaryota"/>
</dbReference>
<reference evidence="2 3" key="1">
    <citation type="journal article" date="2012" name="Eukaryot. Cell">
        <title>Draft genome sequence of Wickerhamomyces ciferrii NRRL Y-1031 F-60-10.</title>
        <authorList>
            <person name="Schneider J."/>
            <person name="Andrea H."/>
            <person name="Blom J."/>
            <person name="Jaenicke S."/>
            <person name="Ruckert C."/>
            <person name="Schorsch C."/>
            <person name="Szczepanowski R."/>
            <person name="Farwick M."/>
            <person name="Goesmann A."/>
            <person name="Puhler A."/>
            <person name="Schaffer S."/>
            <person name="Tauch A."/>
            <person name="Kohler T."/>
            <person name="Brinkrolf K."/>
        </authorList>
    </citation>
    <scope>NUCLEOTIDE SEQUENCE [LARGE SCALE GENOMIC DNA]</scope>
    <source>
        <strain evidence="3">ATCC 14091 / BCRC 22168 / CBS 111 / JCM 3599 / NBRC 0793 / NRRL Y-1031 F-60-10</strain>
    </source>
</reference>
<feature type="compositionally biased region" description="Low complexity" evidence="1">
    <location>
        <begin position="319"/>
        <end position="333"/>
    </location>
</feature>
<evidence type="ECO:0000256" key="1">
    <source>
        <dbReference type="SAM" id="MobiDB-lite"/>
    </source>
</evidence>
<dbReference type="AlphaFoldDB" id="K0KTR4"/>